<gene>
    <name evidence="7" type="ORF">P875_00108748</name>
</gene>
<comment type="caution">
    <text evidence="7">The sequence shown here is derived from an EMBL/GenBank/DDBJ whole genome shotgun (WGS) entry which is preliminary data.</text>
</comment>
<dbReference type="Gene3D" id="1.25.40.10">
    <property type="entry name" value="Tetratricopeptide repeat domain"/>
    <property type="match status" value="2"/>
</dbReference>
<proteinExistence type="predicted"/>
<feature type="domain" description="Aminoglycoside phosphotransferase" evidence="5">
    <location>
        <begin position="90"/>
        <end position="290"/>
    </location>
</feature>
<dbReference type="Pfam" id="PF01636">
    <property type="entry name" value="APH"/>
    <property type="match status" value="1"/>
</dbReference>
<reference evidence="7 8" key="1">
    <citation type="submission" date="2015-02" db="EMBL/GenBank/DDBJ databases">
        <title>Draft genome sequence of Aspergillus parasiticus SU-1.</title>
        <authorList>
            <person name="Yu J."/>
            <person name="Fedorova N."/>
            <person name="Yin Y."/>
            <person name="Losada L."/>
            <person name="Zafar N."/>
            <person name="Taujale R."/>
            <person name="Ehrlich K.C."/>
            <person name="Bhatnagar D."/>
            <person name="Cleveland T.E."/>
            <person name="Bennett J.W."/>
            <person name="Nierman W.C."/>
        </authorList>
    </citation>
    <scope>NUCLEOTIDE SEQUENCE [LARGE SCALE GENOMIC DNA]</scope>
    <source>
        <strain evidence="8">ATCC 56775 / NRRL 5862 / SRRC 143 / SU-1</strain>
    </source>
</reference>
<feature type="repeat" description="TPR" evidence="4">
    <location>
        <begin position="622"/>
        <end position="655"/>
    </location>
</feature>
<name>A0A0F0IJP8_ASPPU</name>
<dbReference type="InterPro" id="IPR008266">
    <property type="entry name" value="Tyr_kinase_AS"/>
</dbReference>
<dbReference type="OrthoDB" id="9991317at2759"/>
<dbReference type="InterPro" id="IPR011009">
    <property type="entry name" value="Kinase-like_dom_sf"/>
</dbReference>
<dbReference type="SUPFAM" id="SSF56112">
    <property type="entry name" value="Protein kinase-like (PK-like)"/>
    <property type="match status" value="1"/>
</dbReference>
<evidence type="ECO:0000259" key="6">
    <source>
        <dbReference type="Pfam" id="PF12770"/>
    </source>
</evidence>
<evidence type="ECO:0000256" key="3">
    <source>
        <dbReference type="ARBA" id="ARBA00048679"/>
    </source>
</evidence>
<dbReference type="AlphaFoldDB" id="A0A0F0IJP8"/>
<dbReference type="GO" id="GO:0004674">
    <property type="term" value="F:protein serine/threonine kinase activity"/>
    <property type="evidence" value="ECO:0007669"/>
    <property type="project" value="UniProtKB-EC"/>
</dbReference>
<evidence type="ECO:0000256" key="4">
    <source>
        <dbReference type="PROSITE-ProRule" id="PRU00339"/>
    </source>
</evidence>
<comment type="catalytic activity">
    <reaction evidence="2">
        <text>L-threonyl-[protein] + ATP = O-phospho-L-threonyl-[protein] + ADP + H(+)</text>
        <dbReference type="Rhea" id="RHEA:46608"/>
        <dbReference type="Rhea" id="RHEA-COMP:11060"/>
        <dbReference type="Rhea" id="RHEA-COMP:11605"/>
        <dbReference type="ChEBI" id="CHEBI:15378"/>
        <dbReference type="ChEBI" id="CHEBI:30013"/>
        <dbReference type="ChEBI" id="CHEBI:30616"/>
        <dbReference type="ChEBI" id="CHEBI:61977"/>
        <dbReference type="ChEBI" id="CHEBI:456216"/>
        <dbReference type="EC" id="2.7.11.1"/>
    </reaction>
</comment>
<evidence type="ECO:0000256" key="1">
    <source>
        <dbReference type="ARBA" id="ARBA00012513"/>
    </source>
</evidence>
<dbReference type="Pfam" id="PF12770">
    <property type="entry name" value="CHAT"/>
    <property type="match status" value="1"/>
</dbReference>
<dbReference type="Proteomes" id="UP000033540">
    <property type="component" value="Unassembled WGS sequence"/>
</dbReference>
<dbReference type="STRING" id="1403190.A0A0F0IJP8"/>
<dbReference type="Gene3D" id="3.90.1200.10">
    <property type="match status" value="1"/>
</dbReference>
<organism evidence="7 8">
    <name type="scientific">Aspergillus parasiticus (strain ATCC 56775 / NRRL 5862 / SRRC 143 / SU-1)</name>
    <dbReference type="NCBI Taxonomy" id="1403190"/>
    <lineage>
        <taxon>Eukaryota</taxon>
        <taxon>Fungi</taxon>
        <taxon>Dikarya</taxon>
        <taxon>Ascomycota</taxon>
        <taxon>Pezizomycotina</taxon>
        <taxon>Eurotiomycetes</taxon>
        <taxon>Eurotiomycetidae</taxon>
        <taxon>Eurotiales</taxon>
        <taxon>Aspergillaceae</taxon>
        <taxon>Aspergillus</taxon>
        <taxon>Aspergillus subgen. Circumdati</taxon>
    </lineage>
</organism>
<evidence type="ECO:0000313" key="8">
    <source>
        <dbReference type="Proteomes" id="UP000033540"/>
    </source>
</evidence>
<dbReference type="PROSITE" id="PS50005">
    <property type="entry name" value="TPR"/>
    <property type="match status" value="1"/>
</dbReference>
<dbReference type="PROSITE" id="PS00109">
    <property type="entry name" value="PROTEIN_KINASE_TYR"/>
    <property type="match status" value="1"/>
</dbReference>
<keyword evidence="4" id="KW-0802">TPR repeat</keyword>
<evidence type="ECO:0000259" key="5">
    <source>
        <dbReference type="Pfam" id="PF01636"/>
    </source>
</evidence>
<accession>A0A0F0IJP8</accession>
<dbReference type="InterPro" id="IPR011990">
    <property type="entry name" value="TPR-like_helical_dom_sf"/>
</dbReference>
<dbReference type="InterPro" id="IPR024983">
    <property type="entry name" value="CHAT_dom"/>
</dbReference>
<comment type="catalytic activity">
    <reaction evidence="3">
        <text>L-seryl-[protein] + ATP = O-phospho-L-seryl-[protein] + ADP + H(+)</text>
        <dbReference type="Rhea" id="RHEA:17989"/>
        <dbReference type="Rhea" id="RHEA-COMP:9863"/>
        <dbReference type="Rhea" id="RHEA-COMP:11604"/>
        <dbReference type="ChEBI" id="CHEBI:15378"/>
        <dbReference type="ChEBI" id="CHEBI:29999"/>
        <dbReference type="ChEBI" id="CHEBI:30616"/>
        <dbReference type="ChEBI" id="CHEBI:83421"/>
        <dbReference type="ChEBI" id="CHEBI:456216"/>
        <dbReference type="EC" id="2.7.11.1"/>
    </reaction>
</comment>
<protein>
    <recommendedName>
        <fullName evidence="1">non-specific serine/threonine protein kinase</fullName>
        <ecNumber evidence="1">2.7.11.1</ecNumber>
    </recommendedName>
</protein>
<dbReference type="EMBL" id="JZEE01000151">
    <property type="protein sequence ID" value="KJK68024.1"/>
    <property type="molecule type" value="Genomic_DNA"/>
</dbReference>
<dbReference type="SUPFAM" id="SSF81901">
    <property type="entry name" value="HCP-like"/>
    <property type="match status" value="1"/>
</dbReference>
<evidence type="ECO:0000256" key="2">
    <source>
        <dbReference type="ARBA" id="ARBA00047899"/>
    </source>
</evidence>
<dbReference type="Gene3D" id="3.30.200.20">
    <property type="entry name" value="Phosphorylase Kinase, domain 1"/>
    <property type="match status" value="1"/>
</dbReference>
<evidence type="ECO:0000313" key="7">
    <source>
        <dbReference type="EMBL" id="KJK68024.1"/>
    </source>
</evidence>
<dbReference type="InterPro" id="IPR019734">
    <property type="entry name" value="TPR_rpt"/>
</dbReference>
<feature type="domain" description="CHAT" evidence="6">
    <location>
        <begin position="934"/>
        <end position="1256"/>
    </location>
</feature>
<dbReference type="InterPro" id="IPR002575">
    <property type="entry name" value="Aminoglycoside_PTrfase"/>
</dbReference>
<sequence>MHTADTVEPVKASAIQVIEEQKPDPDRAILESLDHTLYACSSVQRIHGGFLNATYRGSLIKPLHNGRRTVIIKHSEEKDSKAPQLTLSLTRCLTEQAILRELRSTPSQQVQHKQMSVQVPQLYQYLPDEHTQIFEDFSQNGTLHDFLTVAAGERITASTAVALGEALGSWLSRFHAWSKTQLDTDLWRTVEQNSNGFDKNLRDFRLHKLLAIQTQCGSEHLRKYAALMHSREFGQKDTVVHGDFSTRNILIQNPSAIDEGGNTSLAVIDWEACCLGDHTRDLAEMVADMYMQKILYGSQIALSIIQGFISAYPPLDEEAAYRTVAQIGENFFYWNVYAPTCTDEQESKLMQLGIDLICKGVTRDHDITKIIELSQKILDIMPEDHPDRGFRLHTLAVAYQERYDRLGALADLQAYIERGQDALDKTPNDNSMRAWRRDNLDGLGHAYRERYDRSGAIADLQAAIQRYQEALEITPKNRRDWARESRYRHQIEDTRPIEVVRQLHGPTQDEYARDYYSASRRDTARRHQSLGLAYKDTYERTGTITDIESAIQHLQTALEYTSEEDSLDRADLARHLAEAYRKGHGRIGEMTNIELSIEQLRKAVDERRDDELDQPYLVALLAYMYHKRYHQTGVMEDLETAIQHYQKALNTSPKDHRNRASKHHDCGVVYQARYWKTGAITDRQTAIYHYQEALGHSLSTAVDRLRPGLALLGLCIQIEDWTLAYETAATTISLIPLLDLHSIGNSDKQNLLTELVGLASDSAAVTLMAGKTPYEAIRLLELSRGVLIGSLSEIRADVSDLEKKYPQPAEEYIKLRDILISSKASMAHSDQLNGPAKMDQVDLRYNTGQKLQQLIQDIRQLPGFDQFLLAPSKDELMAAAAPGPIVIINVNKLRCDALLIEKTEIRTLPLPHLRQHDILVYARDLDTPESLSTQLLEWLWDTLAEPVLQALGFIETPTESWPRMWWIPTGPLAKLPIHAAGYHSRDFSHTVLDRVISSYSSSVRALTQSRQQQASTKSKEVAISRKPEKAVLLGMPELQYASHEIEILEALCKSMKLHVCKPQPCREDLLAALKDCDIFHFAGHGRTDLLDPLNSALILLNGEVLTVASLLEINLHSHHPFIAYLSACGTGQVNRNELIDESLHLISACQLAGFQHVIGTLWKVDDKTCMDAASITYEWIREQDMNEASVSEGVHYASRSLRYEWVSETMERGKPKRVMAAQDKDESQEFGRSRDQRDVVSCDDMPLYWVPFVHFGI</sequence>
<dbReference type="EC" id="2.7.11.1" evidence="1"/>